<evidence type="ECO:0000259" key="4">
    <source>
        <dbReference type="PROSITE" id="PS50822"/>
    </source>
</evidence>
<reference evidence="5 6" key="1">
    <citation type="journal article" date="2015" name="Sci. Rep.">
        <title>Genome of the facultative scuticociliatosis pathogen Pseudocohnilembus persalinus provides insight into its virulence through horizontal gene transfer.</title>
        <authorList>
            <person name="Xiong J."/>
            <person name="Wang G."/>
            <person name="Cheng J."/>
            <person name="Tian M."/>
            <person name="Pan X."/>
            <person name="Warren A."/>
            <person name="Jiang C."/>
            <person name="Yuan D."/>
            <person name="Miao W."/>
        </authorList>
    </citation>
    <scope>NUCLEOTIDE SEQUENCE [LARGE SCALE GENOMIC DNA]</scope>
    <source>
        <strain evidence="5">36N120E</strain>
    </source>
</reference>
<dbReference type="SMART" id="SM00949">
    <property type="entry name" value="PAZ"/>
    <property type="match status" value="1"/>
</dbReference>
<comment type="similarity">
    <text evidence="1">Belongs to the argonaute family.</text>
</comment>
<dbReference type="PROSITE" id="PS50822">
    <property type="entry name" value="PIWI"/>
    <property type="match status" value="1"/>
</dbReference>
<dbReference type="OrthoDB" id="445936at2759"/>
<dbReference type="PROSITE" id="PS50821">
    <property type="entry name" value="PAZ"/>
    <property type="match status" value="1"/>
</dbReference>
<dbReference type="Pfam" id="PF02171">
    <property type="entry name" value="Piwi"/>
    <property type="match status" value="1"/>
</dbReference>
<keyword evidence="6" id="KW-1185">Reference proteome</keyword>
<gene>
    <name evidence="5" type="ORF">PPERSA_04917</name>
</gene>
<dbReference type="Gene3D" id="2.170.260.10">
    <property type="entry name" value="paz domain"/>
    <property type="match status" value="1"/>
</dbReference>
<dbReference type="PANTHER" id="PTHR22891">
    <property type="entry name" value="EUKARYOTIC TRANSLATION INITIATION FACTOR 2C"/>
    <property type="match status" value="1"/>
</dbReference>
<dbReference type="InterPro" id="IPR003100">
    <property type="entry name" value="PAZ_dom"/>
</dbReference>
<dbReference type="InParanoid" id="A0A0V0R8E8"/>
<dbReference type="SUPFAM" id="SSF53098">
    <property type="entry name" value="Ribonuclease H-like"/>
    <property type="match status" value="1"/>
</dbReference>
<dbReference type="InterPro" id="IPR003165">
    <property type="entry name" value="Piwi"/>
</dbReference>
<organism evidence="5 6">
    <name type="scientific">Pseudocohnilembus persalinus</name>
    <name type="common">Ciliate</name>
    <dbReference type="NCBI Taxonomy" id="266149"/>
    <lineage>
        <taxon>Eukaryota</taxon>
        <taxon>Sar</taxon>
        <taxon>Alveolata</taxon>
        <taxon>Ciliophora</taxon>
        <taxon>Intramacronucleata</taxon>
        <taxon>Oligohymenophorea</taxon>
        <taxon>Scuticociliatia</taxon>
        <taxon>Philasterida</taxon>
        <taxon>Pseudocohnilembidae</taxon>
        <taxon>Pseudocohnilembus</taxon>
    </lineage>
</organism>
<feature type="domain" description="Piwi" evidence="4">
    <location>
        <begin position="479"/>
        <end position="681"/>
    </location>
</feature>
<protein>
    <submittedName>
        <fullName evidence="5">Ribonuclease H-like domain</fullName>
    </submittedName>
</protein>
<evidence type="ECO:0000313" key="5">
    <source>
        <dbReference type="EMBL" id="KRX10750.1"/>
    </source>
</evidence>
<dbReference type="Gene3D" id="3.40.50.2300">
    <property type="match status" value="1"/>
</dbReference>
<comment type="caution">
    <text evidence="5">The sequence shown here is derived from an EMBL/GenBank/DDBJ whole genome shotgun (WGS) entry which is preliminary data.</text>
</comment>
<evidence type="ECO:0000256" key="2">
    <source>
        <dbReference type="SAM" id="MobiDB-lite"/>
    </source>
</evidence>
<feature type="domain" description="PAZ" evidence="3">
    <location>
        <begin position="219"/>
        <end position="320"/>
    </location>
</feature>
<name>A0A0V0R8E8_PSEPJ</name>
<evidence type="ECO:0000259" key="3">
    <source>
        <dbReference type="PROSITE" id="PS50821"/>
    </source>
</evidence>
<dbReference type="OMA" id="ANIDSHN"/>
<dbReference type="GO" id="GO:0003723">
    <property type="term" value="F:RNA binding"/>
    <property type="evidence" value="ECO:0007669"/>
    <property type="project" value="InterPro"/>
</dbReference>
<sequence>MLQHQNQQNNRALEIAQLPSDPNPQGKKIELYSNLYPIQIKNLSTVYLYTVKFSIANEGKEVENEELDQSSRKLKQDIIKKAQRQIMEELGSFIYRGSNIVCFQDFDGNLDLSVEFNKIQYGLLIQKSKSFDLQQLAQTETQSGNILTQAVNFITKNSLKSMKFTEKGKLGRYFQNNSFEDISNCPLKISQGFITSTLIYGKTPYLMLNLCSRIARKESALHVIKYSTKKDAESLIEKTSVLADYGNERNYIINSIEWNKKITDEFDFRGQMTSYLDYYKKQYNIVLKDKNQPLLKSVKKDKENKEQSIYLVPELCKLTGLSEKMRGDYKLMQEVAQYTKKSPYQKQKQTHEMVEKIAVGVKNDSGLQIDSQNFPQIQGKILNAPNLFIKNNVKLDTSRDVFQINKPILNPVHLKNWVLIYPQNLNHDSINFVQNLRKAAKQLGVQVEDPFFMKMQTNDNPQQWVKTLENDIQQNGIPMLVVSLAKNKNSTLYQQLKQLLVDKQGIISQHVVAKSLTKNSLSVCENIIRQINTKLGKPLYFCEKVKTLNPKSIFVGIDISTQGGNTFVGFTSSLDPYQTQYNSQIQVQKSNEKDFVRNIDKLMMNALINFQQNLQKAKFLPECIVVFRGGVGDSQRIFIQDQEVKVLKNLFEQSEEIKKMNGGRPYNPEFIFTFLLQNSRQIRKSSLQPPTWNFN</sequence>
<dbReference type="SMART" id="SM00950">
    <property type="entry name" value="Piwi"/>
    <property type="match status" value="1"/>
</dbReference>
<dbReference type="InterPro" id="IPR012337">
    <property type="entry name" value="RNaseH-like_sf"/>
</dbReference>
<dbReference type="Gene3D" id="3.30.420.10">
    <property type="entry name" value="Ribonuclease H-like superfamily/Ribonuclease H"/>
    <property type="match status" value="1"/>
</dbReference>
<dbReference type="Proteomes" id="UP000054937">
    <property type="component" value="Unassembled WGS sequence"/>
</dbReference>
<accession>A0A0V0R8E8</accession>
<evidence type="ECO:0000313" key="6">
    <source>
        <dbReference type="Proteomes" id="UP000054937"/>
    </source>
</evidence>
<dbReference type="SUPFAM" id="SSF101690">
    <property type="entry name" value="PAZ domain"/>
    <property type="match status" value="1"/>
</dbReference>
<dbReference type="InterPro" id="IPR036085">
    <property type="entry name" value="PAZ_dom_sf"/>
</dbReference>
<feature type="region of interest" description="Disordered" evidence="2">
    <location>
        <begin position="1"/>
        <end position="21"/>
    </location>
</feature>
<proteinExistence type="inferred from homology"/>
<dbReference type="InterPro" id="IPR036397">
    <property type="entry name" value="RNaseH_sf"/>
</dbReference>
<dbReference type="EMBL" id="LDAU01000020">
    <property type="protein sequence ID" value="KRX10750.1"/>
    <property type="molecule type" value="Genomic_DNA"/>
</dbReference>
<dbReference type="AlphaFoldDB" id="A0A0V0R8E8"/>
<dbReference type="Pfam" id="PF02170">
    <property type="entry name" value="PAZ"/>
    <property type="match status" value="1"/>
</dbReference>
<evidence type="ECO:0000256" key="1">
    <source>
        <dbReference type="RuleBase" id="RU361178"/>
    </source>
</evidence>
<feature type="compositionally biased region" description="Polar residues" evidence="2">
    <location>
        <begin position="1"/>
        <end position="11"/>
    </location>
</feature>